<evidence type="ECO:0000256" key="3">
    <source>
        <dbReference type="ARBA" id="ARBA00022801"/>
    </source>
</evidence>
<dbReference type="GO" id="GO:0005829">
    <property type="term" value="C:cytosol"/>
    <property type="evidence" value="ECO:0007669"/>
    <property type="project" value="TreeGrafter"/>
</dbReference>
<protein>
    <submittedName>
        <fullName evidence="5">TatD family deoxyribonuclease</fullName>
    </submittedName>
</protein>
<dbReference type="PANTHER" id="PTHR46124">
    <property type="entry name" value="D-AMINOACYL-TRNA DEACYLASE"/>
    <property type="match status" value="1"/>
</dbReference>
<name>A0A7C1VP50_DESA2</name>
<evidence type="ECO:0000256" key="4">
    <source>
        <dbReference type="PIRSR" id="PIRSR005902-1"/>
    </source>
</evidence>
<dbReference type="InterPro" id="IPR018228">
    <property type="entry name" value="DNase_TatD-rel_CS"/>
</dbReference>
<evidence type="ECO:0000313" key="5">
    <source>
        <dbReference type="EMBL" id="HEC67803.1"/>
    </source>
</evidence>
<dbReference type="CDD" id="cd01310">
    <property type="entry name" value="TatD_DNAse"/>
    <property type="match status" value="1"/>
</dbReference>
<reference evidence="5" key="1">
    <citation type="journal article" date="2020" name="mSystems">
        <title>Genome- and Community-Level Interaction Insights into Carbon Utilization and Element Cycling Functions of Hydrothermarchaeota in Hydrothermal Sediment.</title>
        <authorList>
            <person name="Zhou Z."/>
            <person name="Liu Y."/>
            <person name="Xu W."/>
            <person name="Pan J."/>
            <person name="Luo Z.H."/>
            <person name="Li M."/>
        </authorList>
    </citation>
    <scope>NUCLEOTIDE SEQUENCE [LARGE SCALE GENOMIC DNA]</scope>
    <source>
        <strain evidence="5">HyVt-389</strain>
    </source>
</reference>
<dbReference type="PANTHER" id="PTHR46124:SF2">
    <property type="entry name" value="D-AMINOACYL-TRNA DEACYLASE"/>
    <property type="match status" value="1"/>
</dbReference>
<dbReference type="NCBIfam" id="TIGR00010">
    <property type="entry name" value="YchF/TatD family DNA exonuclease"/>
    <property type="match status" value="1"/>
</dbReference>
<dbReference type="EMBL" id="DRIH01000104">
    <property type="protein sequence ID" value="HEC67803.1"/>
    <property type="molecule type" value="Genomic_DNA"/>
</dbReference>
<organism evidence="5">
    <name type="scientific">Desulfofervidus auxilii</name>
    <dbReference type="NCBI Taxonomy" id="1621989"/>
    <lineage>
        <taxon>Bacteria</taxon>
        <taxon>Pseudomonadati</taxon>
        <taxon>Thermodesulfobacteriota</taxon>
        <taxon>Candidatus Desulfofervidia</taxon>
        <taxon>Candidatus Desulfofervidales</taxon>
        <taxon>Candidatus Desulfofervidaceae</taxon>
        <taxon>Candidatus Desulfofervidus</taxon>
    </lineage>
</organism>
<evidence type="ECO:0000256" key="2">
    <source>
        <dbReference type="ARBA" id="ARBA00022723"/>
    </source>
</evidence>
<keyword evidence="2 4" id="KW-0479">Metal-binding</keyword>
<dbReference type="GO" id="GO:0004536">
    <property type="term" value="F:DNA nuclease activity"/>
    <property type="evidence" value="ECO:0007669"/>
    <property type="project" value="InterPro"/>
</dbReference>
<feature type="binding site" evidence="4">
    <location>
        <position position="125"/>
    </location>
    <ligand>
        <name>a divalent metal cation</name>
        <dbReference type="ChEBI" id="CHEBI:60240"/>
        <label>2</label>
    </ligand>
</feature>
<dbReference type="Pfam" id="PF01026">
    <property type="entry name" value="TatD_DNase"/>
    <property type="match status" value="1"/>
</dbReference>
<sequence>MLIDTHCHLDMLKDLKGALQRARENQVNFMVTIGIDLKTSRKAVEIAETYNFVWATVGVHPHEAKTSTDEVYKELEILASHPKVVAIGEIGLDFYRNLSPREIQINAFKRQIKLAQKLGKPIVIHCREAISETWQCLVETEGLSCKGVWHCFPGDVSFAEKCIKAGFYISIPGIVTFPKSTKLKQVVKKTPLESLLLETDAPFLAPVPMRGKQNEPAFLHYTAQKVADIKEVSLKQVALKTTENAKKLFNLG</sequence>
<feature type="binding site" evidence="4">
    <location>
        <position position="8"/>
    </location>
    <ligand>
        <name>a divalent metal cation</name>
        <dbReference type="ChEBI" id="CHEBI:60240"/>
        <label>1</label>
    </ligand>
</feature>
<gene>
    <name evidence="5" type="ORF">ENI35_03195</name>
</gene>
<dbReference type="PIRSF" id="PIRSF005902">
    <property type="entry name" value="DNase_TatD"/>
    <property type="match status" value="1"/>
</dbReference>
<dbReference type="PROSITE" id="PS01091">
    <property type="entry name" value="TATD_3"/>
    <property type="match status" value="1"/>
</dbReference>
<feature type="binding site" evidence="4">
    <location>
        <position position="150"/>
    </location>
    <ligand>
        <name>a divalent metal cation</name>
        <dbReference type="ChEBI" id="CHEBI:60240"/>
        <label>2</label>
    </ligand>
</feature>
<comment type="similarity">
    <text evidence="1">Belongs to the metallo-dependent hydrolases superfamily. TatD-type hydrolase family.</text>
</comment>
<dbReference type="InterPro" id="IPR015991">
    <property type="entry name" value="TatD/YcfH-like"/>
</dbReference>
<proteinExistence type="inferred from homology"/>
<feature type="binding site" evidence="4">
    <location>
        <position position="200"/>
    </location>
    <ligand>
        <name>a divalent metal cation</name>
        <dbReference type="ChEBI" id="CHEBI:60240"/>
        <label>1</label>
    </ligand>
</feature>
<dbReference type="AlphaFoldDB" id="A0A7C1VP50"/>
<dbReference type="InterPro" id="IPR032466">
    <property type="entry name" value="Metal_Hydrolase"/>
</dbReference>
<keyword evidence="3" id="KW-0378">Hydrolase</keyword>
<dbReference type="Gene3D" id="3.20.20.140">
    <property type="entry name" value="Metal-dependent hydrolases"/>
    <property type="match status" value="1"/>
</dbReference>
<dbReference type="PROSITE" id="PS01137">
    <property type="entry name" value="TATD_1"/>
    <property type="match status" value="1"/>
</dbReference>
<dbReference type="Proteomes" id="UP000885738">
    <property type="component" value="Unassembled WGS sequence"/>
</dbReference>
<comment type="caution">
    <text evidence="5">The sequence shown here is derived from an EMBL/GenBank/DDBJ whole genome shotgun (WGS) entry which is preliminary data.</text>
</comment>
<dbReference type="FunFam" id="3.20.20.140:FF:000005">
    <property type="entry name" value="TatD family hydrolase"/>
    <property type="match status" value="1"/>
</dbReference>
<dbReference type="GO" id="GO:0016788">
    <property type="term" value="F:hydrolase activity, acting on ester bonds"/>
    <property type="evidence" value="ECO:0007669"/>
    <property type="project" value="InterPro"/>
</dbReference>
<accession>A0A7C1VP50</accession>
<dbReference type="SUPFAM" id="SSF51556">
    <property type="entry name" value="Metallo-dependent hydrolases"/>
    <property type="match status" value="1"/>
</dbReference>
<dbReference type="InterPro" id="IPR001130">
    <property type="entry name" value="TatD-like"/>
</dbReference>
<evidence type="ECO:0000256" key="1">
    <source>
        <dbReference type="ARBA" id="ARBA00009275"/>
    </source>
</evidence>
<feature type="binding site" evidence="4">
    <location>
        <position position="89"/>
    </location>
    <ligand>
        <name>a divalent metal cation</name>
        <dbReference type="ChEBI" id="CHEBI:60240"/>
        <label>1</label>
    </ligand>
</feature>
<feature type="binding site" evidence="4">
    <location>
        <position position="6"/>
    </location>
    <ligand>
        <name>a divalent metal cation</name>
        <dbReference type="ChEBI" id="CHEBI:60240"/>
        <label>1</label>
    </ligand>
</feature>
<dbReference type="GO" id="GO:0046872">
    <property type="term" value="F:metal ion binding"/>
    <property type="evidence" value="ECO:0007669"/>
    <property type="project" value="UniProtKB-KW"/>
</dbReference>